<reference evidence="11 12" key="1">
    <citation type="submission" date="2025-05" db="UniProtKB">
        <authorList>
            <consortium name="RefSeq"/>
        </authorList>
    </citation>
    <scope>IDENTIFICATION</scope>
</reference>
<evidence type="ECO:0000256" key="8">
    <source>
        <dbReference type="ARBA" id="ARBA00023242"/>
    </source>
</evidence>
<evidence type="ECO:0000313" key="12">
    <source>
        <dbReference type="RefSeq" id="XP_014675717.1"/>
    </source>
</evidence>
<comment type="pathway">
    <text evidence="3">tRNA modification; 5-methoxycarbonylmethyl-2-thiouridine-tRNA biosynthesis.</text>
</comment>
<comment type="similarity">
    <text evidence="4">Belongs to the ELP4 family.</text>
</comment>
<protein>
    <recommendedName>
        <fullName evidence="5">Elongator complex protein 4</fullName>
    </recommendedName>
</protein>
<gene>
    <name evidence="11 12" type="primary">LOC106815727</name>
</gene>
<proteinExistence type="inferred from homology"/>
<dbReference type="Pfam" id="PF05625">
    <property type="entry name" value="PAXNEB"/>
    <property type="match status" value="1"/>
</dbReference>
<evidence type="ECO:0000313" key="11">
    <source>
        <dbReference type="RefSeq" id="XP_014675714.1"/>
    </source>
</evidence>
<evidence type="ECO:0000256" key="5">
    <source>
        <dbReference type="ARBA" id="ARBA00020265"/>
    </source>
</evidence>
<dbReference type="InterPro" id="IPR027417">
    <property type="entry name" value="P-loop_NTPase"/>
</dbReference>
<dbReference type="RefSeq" id="XP_014675714.1">
    <property type="nucleotide sequence ID" value="XM_014820228.1"/>
</dbReference>
<evidence type="ECO:0000256" key="7">
    <source>
        <dbReference type="ARBA" id="ARBA00022694"/>
    </source>
</evidence>
<evidence type="ECO:0000256" key="6">
    <source>
        <dbReference type="ARBA" id="ARBA00022490"/>
    </source>
</evidence>
<evidence type="ECO:0000256" key="4">
    <source>
        <dbReference type="ARBA" id="ARBA00007573"/>
    </source>
</evidence>
<sequence>MSAPINEVPTSFQKKKRVSVQIPGTKPSFHNAQLLISTGVPSLDHVIGGGLAVGTILLIEEDLYGNYAKVLLKYFLAEGCVVGHELLVASCDVPPKQIMAELPGPIMTEPVDSSATDTAESMSKMNIAWRYQNLPVVKSSTTSKSFSHYYDLTKVMPEDLLNKTTATLINTNDFLTTPCTSSVMTLTPAYENLLRRIQSQITDGGFGTTQTKPQSERNVLRIALHALGSPLWRSEDWSSDRLDTSLTTFLYLLRALMRQSYAACLITVPTHLFEDAALTRRVERLADTAIRLESFCGSQHEHNPAFKEYHGLFHIVRLPRLNCLTCQMPETLDLAFKLRRKTFMIEKLHLPPDLSETASRSQEELGVPLSSSSAHGCNAAVSRNLDF</sequence>
<keyword evidence="6" id="KW-0963">Cytoplasm</keyword>
<evidence type="ECO:0000256" key="9">
    <source>
        <dbReference type="SAM" id="MobiDB-lite"/>
    </source>
</evidence>
<name>A0ABM1EU46_PRICU</name>
<evidence type="ECO:0000256" key="1">
    <source>
        <dbReference type="ARBA" id="ARBA00004123"/>
    </source>
</evidence>
<keyword evidence="7" id="KW-0819">tRNA processing</keyword>
<accession>A0ABM1EU46</accession>
<comment type="subcellular location">
    <subcellularLocation>
        <location evidence="2">Cytoplasm</location>
    </subcellularLocation>
    <subcellularLocation>
        <location evidence="1">Nucleus</location>
    </subcellularLocation>
</comment>
<keyword evidence="10" id="KW-1185">Reference proteome</keyword>
<dbReference type="CDD" id="cd19494">
    <property type="entry name" value="Elp4"/>
    <property type="match status" value="1"/>
</dbReference>
<dbReference type="InterPro" id="IPR008728">
    <property type="entry name" value="Elongator_complex_protein_4"/>
</dbReference>
<dbReference type="PANTHER" id="PTHR12896:SF1">
    <property type="entry name" value="ELONGATOR COMPLEX PROTEIN 4"/>
    <property type="match status" value="1"/>
</dbReference>
<organism evidence="10 12">
    <name type="scientific">Priapulus caudatus</name>
    <name type="common">Priapulid worm</name>
    <dbReference type="NCBI Taxonomy" id="37621"/>
    <lineage>
        <taxon>Eukaryota</taxon>
        <taxon>Metazoa</taxon>
        <taxon>Ecdysozoa</taxon>
        <taxon>Scalidophora</taxon>
        <taxon>Priapulida</taxon>
        <taxon>Priapulimorpha</taxon>
        <taxon>Priapulimorphida</taxon>
        <taxon>Priapulidae</taxon>
        <taxon>Priapulus</taxon>
    </lineage>
</organism>
<dbReference type="RefSeq" id="XP_014675717.1">
    <property type="nucleotide sequence ID" value="XM_014820231.1"/>
</dbReference>
<evidence type="ECO:0000313" key="10">
    <source>
        <dbReference type="Proteomes" id="UP000695022"/>
    </source>
</evidence>
<dbReference type="PANTHER" id="PTHR12896">
    <property type="entry name" value="PAX6 NEIGHBOR PROTEIN PAXNEB"/>
    <property type="match status" value="1"/>
</dbReference>
<keyword evidence="8" id="KW-0539">Nucleus</keyword>
<evidence type="ECO:0000256" key="3">
    <source>
        <dbReference type="ARBA" id="ARBA00005043"/>
    </source>
</evidence>
<dbReference type="GeneID" id="106815727"/>
<feature type="region of interest" description="Disordered" evidence="9">
    <location>
        <begin position="355"/>
        <end position="375"/>
    </location>
</feature>
<evidence type="ECO:0000256" key="2">
    <source>
        <dbReference type="ARBA" id="ARBA00004496"/>
    </source>
</evidence>
<dbReference type="Gene3D" id="3.40.50.300">
    <property type="entry name" value="P-loop containing nucleotide triphosphate hydrolases"/>
    <property type="match status" value="1"/>
</dbReference>
<dbReference type="Proteomes" id="UP000695022">
    <property type="component" value="Unplaced"/>
</dbReference>